<proteinExistence type="predicted"/>
<gene>
    <name evidence="1" type="ORF">CDV31_017401</name>
</gene>
<dbReference type="Proteomes" id="UP000288429">
    <property type="component" value="Unassembled WGS sequence"/>
</dbReference>
<protein>
    <submittedName>
        <fullName evidence="1">Uncharacterized protein</fullName>
    </submittedName>
</protein>
<reference evidence="1 2" key="1">
    <citation type="submission" date="2017-06" db="EMBL/GenBank/DDBJ databases">
        <title>Cmopartive genomic analysis of Ambrosia Fusariam Clade fungi.</title>
        <authorList>
            <person name="Stajich J.E."/>
            <person name="Carrillo J."/>
            <person name="Kijimoto T."/>
            <person name="Eskalen A."/>
            <person name="O'Donnell K."/>
            <person name="Kasson M."/>
        </authorList>
    </citation>
    <scope>NUCLEOTIDE SEQUENCE [LARGE SCALE GENOMIC DNA]</scope>
    <source>
        <strain evidence="1 2">NRRL 20438</strain>
    </source>
</reference>
<accession>A0A428REE1</accession>
<organism evidence="1 2">
    <name type="scientific">Fusarium ambrosium</name>
    <dbReference type="NCBI Taxonomy" id="131363"/>
    <lineage>
        <taxon>Eukaryota</taxon>
        <taxon>Fungi</taxon>
        <taxon>Dikarya</taxon>
        <taxon>Ascomycota</taxon>
        <taxon>Pezizomycotina</taxon>
        <taxon>Sordariomycetes</taxon>
        <taxon>Hypocreomycetidae</taxon>
        <taxon>Hypocreales</taxon>
        <taxon>Nectriaceae</taxon>
        <taxon>Fusarium</taxon>
        <taxon>Fusarium solani species complex</taxon>
    </lineage>
</organism>
<keyword evidence="2" id="KW-1185">Reference proteome</keyword>
<evidence type="ECO:0000313" key="2">
    <source>
        <dbReference type="Proteomes" id="UP000288429"/>
    </source>
</evidence>
<sequence>MRSVQPVQLSRCRSLDGIMLTSKVRERDLVGNRVPHEMTVAEARLEELSDRTVQEALRWFDDDSKESRRQRG</sequence>
<evidence type="ECO:0000313" key="1">
    <source>
        <dbReference type="EMBL" id="RSL75853.1"/>
    </source>
</evidence>
<dbReference type="EMBL" id="NIZV01001297">
    <property type="protein sequence ID" value="RSL75853.1"/>
    <property type="molecule type" value="Genomic_DNA"/>
</dbReference>
<dbReference type="AlphaFoldDB" id="A0A428REE1"/>
<comment type="caution">
    <text evidence="1">The sequence shown here is derived from an EMBL/GenBank/DDBJ whole genome shotgun (WGS) entry which is preliminary data.</text>
</comment>
<name>A0A428REE1_9HYPO</name>